<dbReference type="RefSeq" id="WP_221424190.1">
    <property type="nucleotide sequence ID" value="NZ_CP081295.1"/>
</dbReference>
<dbReference type="EMBL" id="CP081295">
    <property type="protein sequence ID" value="QZD88669.1"/>
    <property type="molecule type" value="Genomic_DNA"/>
</dbReference>
<dbReference type="Gene3D" id="3.40.50.150">
    <property type="entry name" value="Vaccinia Virus protein VP39"/>
    <property type="match status" value="1"/>
</dbReference>
<evidence type="ECO:0000313" key="2">
    <source>
        <dbReference type="EMBL" id="QZD88669.1"/>
    </source>
</evidence>
<evidence type="ECO:0000313" key="3">
    <source>
        <dbReference type="Proteomes" id="UP000824281"/>
    </source>
</evidence>
<feature type="domain" description="DUF1156" evidence="1">
    <location>
        <begin position="13"/>
        <end position="83"/>
    </location>
</feature>
<accession>A0ABX8ZKL1</accession>
<dbReference type="InterPro" id="IPR029063">
    <property type="entry name" value="SAM-dependent_MTases_sf"/>
</dbReference>
<dbReference type="SUPFAM" id="SSF53335">
    <property type="entry name" value="S-adenosyl-L-methionine-dependent methyltransferases"/>
    <property type="match status" value="1"/>
</dbReference>
<name>A0ABX8ZKL1_9SPHN</name>
<dbReference type="Proteomes" id="UP000824281">
    <property type="component" value="Chromosome"/>
</dbReference>
<evidence type="ECO:0000259" key="1">
    <source>
        <dbReference type="Pfam" id="PF06634"/>
    </source>
</evidence>
<protein>
    <submittedName>
        <fullName evidence="2">DUF1156 domain-containing protein</fullName>
    </submittedName>
</protein>
<dbReference type="Pfam" id="PF06634">
    <property type="entry name" value="DUF1156"/>
    <property type="match status" value="1"/>
</dbReference>
<sequence>MTTTFKKKLIEVAIPLEAMNEASAKEKSVRQGHPSAMHLWWARRPVVSCRGILFAQLVDDPSSHPDIFKTKSEIEAERSRLFTLIEKLVTWEAGTDDALLEEARREITRYSNDKKVTVLDPFSGSGTIPAEALRLGLDACGVDLNPVAAVVSKSRVEILPRFSGGAAVNPDGKSLSGHQGLQGIASDFEFYAKRLIEIAREKAGFAYRANPDDKNSKKVIAWVWTRTVPSPDPAFSEVEVPLASSWLLSAKKGQEVIVKPIYDHEAKQVSYSVSKPQSPEALENAKTGTKAGRGANFTCLVSGAAITPKYIKEVGRTRGYGTALIAVVEKARAGRNYRAATDFDLQVASSIQPQWVPDTPISKHPQYMGVAGYGFETFGELFTDRQLFGCTTLYDALDAVENEVLEHARSSGMADEASLHEGGKGALAYSQALRVLLTLALGKLTDLSNAFCPWEPVAQCPRNLFGRQAISMGWTFAEANIFSESSGSLATIVSGIKKALEKNSYDQPLVKGHVWQEDAREIRAGEVPYVICTDPPYYDAVPYADLSDFFYPWMKRSLHRVYPELFTTLSTPKSEELVADRMRYGSTEAADSYFMTGMEEVLSRVSHISDESFPTCVFYAFRASEIEADGISSSGWTAFLEGVLRAGLRIERTWPLRTEMTAGLKAKKNSLATSILVVCRKQAAEAISVTHSEFLRTLKRELPATIKELQSANITPIDMPQAAIGPGIEIFSRFKDVIQADDSRMSVKTALQLINRELDDYLSDIQGEFDADTRFAITWFEQNGLSAGDYGSANSIATARGISVDSVKHAGIVESSAGKVRILKRHELSEDWKPETDPHLTVWECCQHLIKALENKGEYEAAILLKKMGPDKAESVKELAYSLYDICSNKRKDAKEANSYNALIAVWTELTRQAASILETDVGGERQASLGI</sequence>
<keyword evidence="3" id="KW-1185">Reference proteome</keyword>
<organism evidence="2 3">
    <name type="scientific">Qipengyuania aurantiaca</name>
    <dbReference type="NCBI Taxonomy" id="2867233"/>
    <lineage>
        <taxon>Bacteria</taxon>
        <taxon>Pseudomonadati</taxon>
        <taxon>Pseudomonadota</taxon>
        <taxon>Alphaproteobacteria</taxon>
        <taxon>Sphingomonadales</taxon>
        <taxon>Erythrobacteraceae</taxon>
        <taxon>Qipengyuania</taxon>
    </lineage>
</organism>
<proteinExistence type="predicted"/>
<reference evidence="2 3" key="1">
    <citation type="submission" date="2021-08" db="EMBL/GenBank/DDBJ databases">
        <title>Comparative Genomics Analysis of the Genus Qipengyuania Reveals Extensive Genetic Diversity and Metabolic Versatility, Including the Description of Fifteen Novel Species.</title>
        <authorList>
            <person name="Liu Y."/>
        </authorList>
    </citation>
    <scope>NUCLEOTIDE SEQUENCE [LARGE SCALE GENOMIC DNA]</scope>
    <source>
        <strain evidence="2 3">1NDH13</strain>
    </source>
</reference>
<dbReference type="InterPro" id="IPR009537">
    <property type="entry name" value="DUF1156"/>
</dbReference>
<gene>
    <name evidence="2" type="ORF">K3148_07235</name>
</gene>